<evidence type="ECO:0000313" key="1">
    <source>
        <dbReference type="EMBL" id="EIG26952.1"/>
    </source>
</evidence>
<name>I2NM91_NEISI</name>
<dbReference type="EMBL" id="AJMT01000143">
    <property type="protein sequence ID" value="EIG26952.1"/>
    <property type="molecule type" value="Genomic_DNA"/>
</dbReference>
<protein>
    <submittedName>
        <fullName evidence="1">Uncharacterized protein</fullName>
    </submittedName>
</protein>
<organism evidence="1 2">
    <name type="scientific">Neisseria sicca VK64</name>
    <dbReference type="NCBI Taxonomy" id="1095748"/>
    <lineage>
        <taxon>Bacteria</taxon>
        <taxon>Pseudomonadati</taxon>
        <taxon>Pseudomonadota</taxon>
        <taxon>Betaproteobacteria</taxon>
        <taxon>Neisseriales</taxon>
        <taxon>Neisseriaceae</taxon>
        <taxon>Neisseria</taxon>
    </lineage>
</organism>
<dbReference type="PATRIC" id="fig|1095748.3.peg.1910"/>
<gene>
    <name evidence="1" type="ORF">HMPREF1051_0489</name>
</gene>
<dbReference type="AlphaFoldDB" id="I2NM91"/>
<sequence length="44" mass="4919">MTVNPITPTTTKRSSETQIGFQTTFFISSRLAYLLKKTSVHGKT</sequence>
<evidence type="ECO:0000313" key="2">
    <source>
        <dbReference type="Proteomes" id="UP000004473"/>
    </source>
</evidence>
<dbReference type="Proteomes" id="UP000004473">
    <property type="component" value="Unassembled WGS sequence"/>
</dbReference>
<accession>I2NM91</accession>
<proteinExistence type="predicted"/>
<reference evidence="1 2" key="1">
    <citation type="submission" date="2012-04" db="EMBL/GenBank/DDBJ databases">
        <authorList>
            <person name="Harkins D.M."/>
            <person name="Madupu R."/>
            <person name="Durkin A.S."/>
            <person name="Torralba M."/>
            <person name="Methe B."/>
            <person name="Sutton G.G."/>
            <person name="Nelson K.E."/>
        </authorList>
    </citation>
    <scope>NUCLEOTIDE SEQUENCE [LARGE SCALE GENOMIC DNA]</scope>
    <source>
        <strain evidence="1 2">VK64</strain>
    </source>
</reference>
<comment type="caution">
    <text evidence="1">The sequence shown here is derived from an EMBL/GenBank/DDBJ whole genome shotgun (WGS) entry which is preliminary data.</text>
</comment>